<keyword evidence="2" id="KW-0413">Isomerase</keyword>
<dbReference type="InterPro" id="IPR050312">
    <property type="entry name" value="IolE/XylAMocC-like"/>
</dbReference>
<reference evidence="2" key="1">
    <citation type="submission" date="2019-09" db="EMBL/GenBank/DDBJ databases">
        <title>Characterisation of the sponge microbiome using genome-centric metagenomics.</title>
        <authorList>
            <person name="Engelberts J.P."/>
            <person name="Robbins S.J."/>
            <person name="De Goeij J.M."/>
            <person name="Aranda M."/>
            <person name="Bell S.C."/>
            <person name="Webster N.S."/>
        </authorList>
    </citation>
    <scope>NUCLEOTIDE SEQUENCE</scope>
    <source>
        <strain evidence="2">SB0662_bin_9</strain>
    </source>
</reference>
<dbReference type="InterPro" id="IPR013022">
    <property type="entry name" value="Xyl_isomerase-like_TIM-brl"/>
</dbReference>
<dbReference type="SUPFAM" id="SSF51658">
    <property type="entry name" value="Xylose isomerase-like"/>
    <property type="match status" value="1"/>
</dbReference>
<sequence>MQYIMFTKHLEGLDLDEIIATLQRVGVQGADLCVRPGYPVTPENAANALPDAMRRFRDAGLDIPLVTTPTNFQTPDNPDAENLFSACGAAGVKYIKLGYWHWSPEEHYWDTMARVDDWLQGFAELANRHGVTAVVHNHSGRSLGLNGSAAMQIVRKFDPAHVALFADAGHLSICGEPIDMALDIMRSHFRVCAFKDLVHTTVQRNGRAMPATRCVRMGEGLVDWQTTVEALEAMDFSGPVSFHSEYAGEPVPTVIDLAACDVRFINALRSGN</sequence>
<evidence type="ECO:0000259" key="1">
    <source>
        <dbReference type="Pfam" id="PF01261"/>
    </source>
</evidence>
<organism evidence="2">
    <name type="scientific">Caldilineaceae bacterium SB0662_bin_9</name>
    <dbReference type="NCBI Taxonomy" id="2605258"/>
    <lineage>
        <taxon>Bacteria</taxon>
        <taxon>Bacillati</taxon>
        <taxon>Chloroflexota</taxon>
        <taxon>Caldilineae</taxon>
        <taxon>Caldilineales</taxon>
        <taxon>Caldilineaceae</taxon>
    </lineage>
</organism>
<dbReference type="Gene3D" id="3.20.20.150">
    <property type="entry name" value="Divalent-metal-dependent TIM barrel enzymes"/>
    <property type="match status" value="1"/>
</dbReference>
<dbReference type="InterPro" id="IPR036237">
    <property type="entry name" value="Xyl_isomerase-like_sf"/>
</dbReference>
<name>A0A6B1DSA2_9CHLR</name>
<gene>
    <name evidence="2" type="ORF">F4Y08_07480</name>
</gene>
<dbReference type="AlphaFoldDB" id="A0A6B1DSA2"/>
<evidence type="ECO:0000313" key="2">
    <source>
        <dbReference type="EMBL" id="MYD90168.1"/>
    </source>
</evidence>
<proteinExistence type="predicted"/>
<accession>A0A6B1DSA2</accession>
<protein>
    <submittedName>
        <fullName evidence="2">Sugar phosphate isomerase/epimerase</fullName>
    </submittedName>
</protein>
<dbReference type="EMBL" id="VXPY01000052">
    <property type="protein sequence ID" value="MYD90168.1"/>
    <property type="molecule type" value="Genomic_DNA"/>
</dbReference>
<dbReference type="Pfam" id="PF01261">
    <property type="entry name" value="AP_endonuc_2"/>
    <property type="match status" value="1"/>
</dbReference>
<feature type="domain" description="Xylose isomerase-like TIM barrel" evidence="1">
    <location>
        <begin position="22"/>
        <end position="248"/>
    </location>
</feature>
<dbReference type="PANTHER" id="PTHR12110">
    <property type="entry name" value="HYDROXYPYRUVATE ISOMERASE"/>
    <property type="match status" value="1"/>
</dbReference>
<comment type="caution">
    <text evidence="2">The sequence shown here is derived from an EMBL/GenBank/DDBJ whole genome shotgun (WGS) entry which is preliminary data.</text>
</comment>
<dbReference type="PANTHER" id="PTHR12110:SF41">
    <property type="entry name" value="INOSOSE DEHYDRATASE"/>
    <property type="match status" value="1"/>
</dbReference>
<dbReference type="GO" id="GO:0016853">
    <property type="term" value="F:isomerase activity"/>
    <property type="evidence" value="ECO:0007669"/>
    <property type="project" value="UniProtKB-KW"/>
</dbReference>